<dbReference type="InterPro" id="IPR036821">
    <property type="entry name" value="Peptide_deformylase_sf"/>
</dbReference>
<comment type="caution">
    <text evidence="2">The sequence shown here is derived from an EMBL/GenBank/DDBJ whole genome shotgun (WGS) entry which is preliminary data.</text>
</comment>
<dbReference type="InterPro" id="IPR023635">
    <property type="entry name" value="Peptide_deformylase"/>
</dbReference>
<dbReference type="Proteomes" id="UP001199054">
    <property type="component" value="Unassembled WGS sequence"/>
</dbReference>
<evidence type="ECO:0000313" key="2">
    <source>
        <dbReference type="EMBL" id="MCB5179940.1"/>
    </source>
</evidence>
<comment type="similarity">
    <text evidence="1">Belongs to the polypeptide deformylase family.</text>
</comment>
<dbReference type="PANTHER" id="PTHR10458:SF22">
    <property type="entry name" value="PEPTIDE DEFORMYLASE"/>
    <property type="match status" value="1"/>
</dbReference>
<dbReference type="EMBL" id="JAJAUY010000031">
    <property type="protein sequence ID" value="MCB5179940.1"/>
    <property type="molecule type" value="Genomic_DNA"/>
</dbReference>
<dbReference type="Gene3D" id="3.90.45.10">
    <property type="entry name" value="Peptide deformylase"/>
    <property type="match status" value="1"/>
</dbReference>
<evidence type="ECO:0000313" key="3">
    <source>
        <dbReference type="Proteomes" id="UP001199054"/>
    </source>
</evidence>
<keyword evidence="3" id="KW-1185">Reference proteome</keyword>
<dbReference type="Pfam" id="PF01327">
    <property type="entry name" value="Pep_deformylase"/>
    <property type="match status" value="1"/>
</dbReference>
<protein>
    <submittedName>
        <fullName evidence="2">Peptide deformylase</fullName>
    </submittedName>
</protein>
<name>A0ABS8B5P7_9ACTN</name>
<sequence>MCSARAWGCAAPQIGIDRAAVIVRTPEGETVTLLNPKVIEESAETDEQYEGCWSSFDVRGKVPRPLSITVEHTDISGEQRITIFEHGGARLVAYEIDHIDGVLYTARMRPGVDPISVAEYRGTGRTWSYDASGPKA</sequence>
<dbReference type="SUPFAM" id="SSF56420">
    <property type="entry name" value="Peptide deformylase"/>
    <property type="match status" value="1"/>
</dbReference>
<dbReference type="PANTHER" id="PTHR10458">
    <property type="entry name" value="PEPTIDE DEFORMYLASE"/>
    <property type="match status" value="1"/>
</dbReference>
<dbReference type="RefSeq" id="WP_226726821.1">
    <property type="nucleotide sequence ID" value="NZ_JAJAUY010000031.1"/>
</dbReference>
<reference evidence="2 3" key="1">
    <citation type="submission" date="2021-10" db="EMBL/GenBank/DDBJ databases">
        <title>Streptomyces sp. strain SMC 277, a novel streptomycete isolated from soil.</title>
        <authorList>
            <person name="Chanama M."/>
        </authorList>
    </citation>
    <scope>NUCLEOTIDE SEQUENCE [LARGE SCALE GENOMIC DNA]</scope>
    <source>
        <strain evidence="2 3">SMC 277</strain>
    </source>
</reference>
<evidence type="ECO:0000256" key="1">
    <source>
        <dbReference type="ARBA" id="ARBA00010759"/>
    </source>
</evidence>
<accession>A0ABS8B5P7</accession>
<proteinExistence type="inferred from homology"/>
<gene>
    <name evidence="2" type="ORF">LG632_11185</name>
</gene>
<dbReference type="PRINTS" id="PR01576">
    <property type="entry name" value="PDEFORMYLASE"/>
</dbReference>
<organism evidence="2 3">
    <name type="scientific">Streptomyces antimicrobicus</name>
    <dbReference type="NCBI Taxonomy" id="2883108"/>
    <lineage>
        <taxon>Bacteria</taxon>
        <taxon>Bacillati</taxon>
        <taxon>Actinomycetota</taxon>
        <taxon>Actinomycetes</taxon>
        <taxon>Kitasatosporales</taxon>
        <taxon>Streptomycetaceae</taxon>
        <taxon>Streptomyces</taxon>
    </lineage>
</organism>